<comment type="similarity">
    <text evidence="2">Belongs to the CART family.</text>
</comment>
<dbReference type="Proteomes" id="UP001166674">
    <property type="component" value="Unassembled WGS sequence"/>
</dbReference>
<evidence type="ECO:0000256" key="10">
    <source>
        <dbReference type="SAM" id="SignalP"/>
    </source>
</evidence>
<dbReference type="SUPFAM" id="SSF64546">
    <property type="entry name" value="Satiety factor CART (cocaine and amphetamine regulated transcript)"/>
    <property type="match status" value="1"/>
</dbReference>
<reference evidence="11" key="1">
    <citation type="submission" date="2020-03" db="EMBL/GenBank/DDBJ databases">
        <title>Studies in the Genomics of Life Span.</title>
        <authorList>
            <person name="Glass D."/>
        </authorList>
    </citation>
    <scope>NUCLEOTIDE SEQUENCE</scope>
    <source>
        <strain evidence="11">SUZIE</strain>
        <tissue evidence="11">Muscle</tissue>
    </source>
</reference>
<dbReference type="FunFam" id="4.10.40.30:FF:000001">
    <property type="entry name" value="Cocaine-and amphetamine-regulated transcript protein"/>
    <property type="match status" value="1"/>
</dbReference>
<comment type="function">
    <text evidence="9">Satiety factor closely associated with the actions of leptin and neuropeptide y; this anorectic peptide inhibits both normal and starvation-induced feeding and completely blocks the feeding response induced by neuropeptide Y and regulated by leptin in the hypothalamus.</text>
</comment>
<keyword evidence="6" id="KW-0529">Neurotransmitter</keyword>
<dbReference type="PANTHER" id="PTHR16655:SF0">
    <property type="entry name" value="COCAINE- AND AMPHETAMINE-REGULATED TRANSCRIPT PROTEIN"/>
    <property type="match status" value="1"/>
</dbReference>
<evidence type="ECO:0000256" key="8">
    <source>
        <dbReference type="ARBA" id="ARBA00023320"/>
    </source>
</evidence>
<dbReference type="InterPro" id="IPR036722">
    <property type="entry name" value="CART_C_sf"/>
</dbReference>
<dbReference type="AlphaFoldDB" id="A0AA41MVE5"/>
<feature type="chain" id="PRO_5041215530" description="Cocaine- and amphetamine-regulated transcript protein" evidence="10">
    <location>
        <begin position="28"/>
        <end position="248"/>
    </location>
</feature>
<dbReference type="GO" id="GO:0032099">
    <property type="term" value="P:negative regulation of appetite"/>
    <property type="evidence" value="ECO:0007669"/>
    <property type="project" value="InterPro"/>
</dbReference>
<sequence>MESPRLRLLSLLGAALLLMLPLLGVRAQEDADLQPRALDIYSAVEDASHEKELVSIPLAPDPLGLPRCPFLCTHFSSSNLLVPFPESGHRDLGAKRGHPLPFEHRLELTGCRQSVERTPPCLLDLGQYLRQRPLSFCPRTSFVPRVPTHRVRVGPGFLVTRAESEHLGWAHSQGGNFGLWGDVLQIEALQEVLKKLKSKRIPIYEKKYGQVPMCDAGEQCAVRKGARIGKLCDCPRGTSCNSFLLKCL</sequence>
<dbReference type="GO" id="GO:0007268">
    <property type="term" value="P:chemical synaptic transmission"/>
    <property type="evidence" value="ECO:0007669"/>
    <property type="project" value="UniProtKB-KW"/>
</dbReference>
<gene>
    <name evidence="11" type="ORF">SUZIE_150205</name>
</gene>
<dbReference type="PANTHER" id="PTHR16655">
    <property type="entry name" value="COCAINE AND AMPHETAMINE REGULATED TRANSCRIPT PROTEIN"/>
    <property type="match status" value="1"/>
</dbReference>
<dbReference type="InterPro" id="IPR009106">
    <property type="entry name" value="CART"/>
</dbReference>
<evidence type="ECO:0000256" key="3">
    <source>
        <dbReference type="ARBA" id="ARBA00018493"/>
    </source>
</evidence>
<evidence type="ECO:0000256" key="2">
    <source>
        <dbReference type="ARBA" id="ARBA00005294"/>
    </source>
</evidence>
<evidence type="ECO:0000313" key="11">
    <source>
        <dbReference type="EMBL" id="MBZ3878884.1"/>
    </source>
</evidence>
<comment type="caution">
    <text evidence="11">The sequence shown here is derived from an EMBL/GenBank/DDBJ whole genome shotgun (WGS) entry which is preliminary data.</text>
</comment>
<keyword evidence="7" id="KW-1015">Disulfide bond</keyword>
<dbReference type="GO" id="GO:0008343">
    <property type="term" value="P:adult feeding behavior"/>
    <property type="evidence" value="ECO:0007669"/>
    <property type="project" value="InterPro"/>
</dbReference>
<evidence type="ECO:0000256" key="9">
    <source>
        <dbReference type="ARBA" id="ARBA00057059"/>
    </source>
</evidence>
<dbReference type="GO" id="GO:0009267">
    <property type="term" value="P:cellular response to starvation"/>
    <property type="evidence" value="ECO:0007669"/>
    <property type="project" value="InterPro"/>
</dbReference>
<dbReference type="EMBL" id="JAATJV010339399">
    <property type="protein sequence ID" value="MBZ3878884.1"/>
    <property type="molecule type" value="Genomic_DNA"/>
</dbReference>
<dbReference type="CDD" id="cd22741">
    <property type="entry name" value="CART_CTD-like"/>
    <property type="match status" value="1"/>
</dbReference>
<keyword evidence="4" id="KW-0964">Secreted</keyword>
<evidence type="ECO:0000256" key="1">
    <source>
        <dbReference type="ARBA" id="ARBA00004613"/>
    </source>
</evidence>
<feature type="signal peptide" evidence="10">
    <location>
        <begin position="1"/>
        <end position="27"/>
    </location>
</feature>
<dbReference type="GO" id="GO:0005615">
    <property type="term" value="C:extracellular space"/>
    <property type="evidence" value="ECO:0007669"/>
    <property type="project" value="InterPro"/>
</dbReference>
<dbReference type="Pfam" id="PF06373">
    <property type="entry name" value="CART"/>
    <property type="match status" value="1"/>
</dbReference>
<evidence type="ECO:0000256" key="6">
    <source>
        <dbReference type="ARBA" id="ARBA00022894"/>
    </source>
</evidence>
<organism evidence="11 12">
    <name type="scientific">Sciurus carolinensis</name>
    <name type="common">Eastern gray squirrel</name>
    <dbReference type="NCBI Taxonomy" id="30640"/>
    <lineage>
        <taxon>Eukaryota</taxon>
        <taxon>Metazoa</taxon>
        <taxon>Chordata</taxon>
        <taxon>Craniata</taxon>
        <taxon>Vertebrata</taxon>
        <taxon>Euteleostomi</taxon>
        <taxon>Mammalia</taxon>
        <taxon>Eutheria</taxon>
        <taxon>Euarchontoglires</taxon>
        <taxon>Glires</taxon>
        <taxon>Rodentia</taxon>
        <taxon>Sciuromorpha</taxon>
        <taxon>Sciuridae</taxon>
        <taxon>Sciurinae</taxon>
        <taxon>Sciurini</taxon>
        <taxon>Sciurus</taxon>
    </lineage>
</organism>
<evidence type="ECO:0000256" key="4">
    <source>
        <dbReference type="ARBA" id="ARBA00022525"/>
    </source>
</evidence>
<accession>A0AA41MVE5</accession>
<proteinExistence type="inferred from homology"/>
<keyword evidence="10" id="KW-0732">Signal</keyword>
<evidence type="ECO:0000256" key="5">
    <source>
        <dbReference type="ARBA" id="ARBA00022685"/>
    </source>
</evidence>
<comment type="subcellular location">
    <subcellularLocation>
        <location evidence="1">Secreted</location>
    </subcellularLocation>
</comment>
<dbReference type="GO" id="GO:0043410">
    <property type="term" value="P:positive regulation of MAPK cascade"/>
    <property type="evidence" value="ECO:0007669"/>
    <property type="project" value="InterPro"/>
</dbReference>
<dbReference type="GO" id="GO:0007218">
    <property type="term" value="P:neuropeptide signaling pathway"/>
    <property type="evidence" value="ECO:0007669"/>
    <property type="project" value="UniProtKB-KW"/>
</dbReference>
<keyword evidence="12" id="KW-1185">Reference proteome</keyword>
<keyword evidence="8" id="KW-0527">Neuropeptide</keyword>
<name>A0AA41MVE5_SCICA</name>
<dbReference type="GO" id="GO:0045202">
    <property type="term" value="C:synapse"/>
    <property type="evidence" value="ECO:0007669"/>
    <property type="project" value="GOC"/>
</dbReference>
<keyword evidence="5" id="KW-0165">Cleavage on pair of basic residues</keyword>
<evidence type="ECO:0000313" key="12">
    <source>
        <dbReference type="Proteomes" id="UP001166674"/>
    </source>
</evidence>
<evidence type="ECO:0000256" key="7">
    <source>
        <dbReference type="ARBA" id="ARBA00023157"/>
    </source>
</evidence>
<dbReference type="GO" id="GO:0005184">
    <property type="term" value="F:neuropeptide hormone activity"/>
    <property type="evidence" value="ECO:0007669"/>
    <property type="project" value="InterPro"/>
</dbReference>
<protein>
    <recommendedName>
        <fullName evidence="3">Cocaine- and amphetamine-regulated transcript protein</fullName>
    </recommendedName>
</protein>
<dbReference type="Gene3D" id="4.10.40.30">
    <property type="entry name" value="CART, C-terminal domain"/>
    <property type="match status" value="1"/>
</dbReference>